<reference evidence="1" key="1">
    <citation type="journal article" date="2021" name="New Phytol.">
        <title>Evolutionary innovations through gain and loss of genes in the ectomycorrhizal Boletales.</title>
        <authorList>
            <person name="Wu G."/>
            <person name="Miyauchi S."/>
            <person name="Morin E."/>
            <person name="Kuo A."/>
            <person name="Drula E."/>
            <person name="Varga T."/>
            <person name="Kohler A."/>
            <person name="Feng B."/>
            <person name="Cao Y."/>
            <person name="Lipzen A."/>
            <person name="Daum C."/>
            <person name="Hundley H."/>
            <person name="Pangilinan J."/>
            <person name="Johnson J."/>
            <person name="Barry K."/>
            <person name="LaButti K."/>
            <person name="Ng V."/>
            <person name="Ahrendt S."/>
            <person name="Min B."/>
            <person name="Choi I.G."/>
            <person name="Park H."/>
            <person name="Plett J.M."/>
            <person name="Magnuson J."/>
            <person name="Spatafora J.W."/>
            <person name="Nagy L.G."/>
            <person name="Henrissat B."/>
            <person name="Grigoriev I.V."/>
            <person name="Yang Z.L."/>
            <person name="Xu J."/>
            <person name="Martin F.M."/>
        </authorList>
    </citation>
    <scope>NUCLEOTIDE SEQUENCE</scope>
    <source>
        <strain evidence="1">ATCC 28755</strain>
    </source>
</reference>
<proteinExistence type="predicted"/>
<keyword evidence="2" id="KW-1185">Reference proteome</keyword>
<protein>
    <submittedName>
        <fullName evidence="1">Uncharacterized protein</fullName>
    </submittedName>
</protein>
<name>A0ACB8ABF9_9AGAM</name>
<dbReference type="EMBL" id="MU267705">
    <property type="protein sequence ID" value="KAH7910655.1"/>
    <property type="molecule type" value="Genomic_DNA"/>
</dbReference>
<evidence type="ECO:0000313" key="2">
    <source>
        <dbReference type="Proteomes" id="UP000790377"/>
    </source>
</evidence>
<sequence length="280" mass="30855">MEIDMHSPSFRGPRSSSYSMKRARSPDSPSQERQSKRPTLAITNPSRSYNYGQTPFLSPPHIEGGRQPGAEDWVRQAQDLRIESPLIPDGPPLPVHEIEQLRMDENMSLDSDIAMSTWKDHSHTHSPPTTLGQSSSRSHMPQVSTIPPSQVNPLQTIYRPQLPHLHSAPPEAPVQSPLNLFPSPSASHSHTSITNPSIFVLPATPSDISPSHPLPYHQDQPDVQGQSVSIPPESTSSGTQVPSNFTCVSASNRKQRFTMGPRADCLKCKMSVKGHWAHLD</sequence>
<accession>A0ACB8ABF9</accession>
<comment type="caution">
    <text evidence="1">The sequence shown here is derived from an EMBL/GenBank/DDBJ whole genome shotgun (WGS) entry which is preliminary data.</text>
</comment>
<evidence type="ECO:0000313" key="1">
    <source>
        <dbReference type="EMBL" id="KAH7910655.1"/>
    </source>
</evidence>
<gene>
    <name evidence="1" type="ORF">BJ138DRAFT_1152437</name>
</gene>
<organism evidence="1 2">
    <name type="scientific">Hygrophoropsis aurantiaca</name>
    <dbReference type="NCBI Taxonomy" id="72124"/>
    <lineage>
        <taxon>Eukaryota</taxon>
        <taxon>Fungi</taxon>
        <taxon>Dikarya</taxon>
        <taxon>Basidiomycota</taxon>
        <taxon>Agaricomycotina</taxon>
        <taxon>Agaricomycetes</taxon>
        <taxon>Agaricomycetidae</taxon>
        <taxon>Boletales</taxon>
        <taxon>Coniophorineae</taxon>
        <taxon>Hygrophoropsidaceae</taxon>
        <taxon>Hygrophoropsis</taxon>
    </lineage>
</organism>
<dbReference type="Proteomes" id="UP000790377">
    <property type="component" value="Unassembled WGS sequence"/>
</dbReference>